<reference evidence="3 4" key="3">
    <citation type="journal article" name="Genome Announc.">
        <title>Improved Draft Genome Sequence of Clostridium pasteurianum Strain ATCC 6013 (DSM 525) Using a Hybrid Next-Generation Sequencing Approach.</title>
        <authorList>
            <person name="Pyne M.E."/>
            <person name="Utturkar S."/>
            <person name="Brown S.D."/>
            <person name="Moo-Young M."/>
            <person name="Chung D.A."/>
            <person name="Chou C.P."/>
        </authorList>
    </citation>
    <scope>NUCLEOTIDE SEQUENCE [LARGE SCALE GENOMIC DNA]</scope>
    <source>
        <strain evidence="3 4">ATCC 6013</strain>
    </source>
</reference>
<organism evidence="2 5">
    <name type="scientific">Clostridium pasteurianum DSM 525 = ATCC 6013</name>
    <dbReference type="NCBI Taxonomy" id="1262449"/>
    <lineage>
        <taxon>Bacteria</taxon>
        <taxon>Bacillati</taxon>
        <taxon>Bacillota</taxon>
        <taxon>Clostridia</taxon>
        <taxon>Eubacteriales</taxon>
        <taxon>Clostridiaceae</taxon>
        <taxon>Clostridium</taxon>
    </lineage>
</organism>
<protein>
    <submittedName>
        <fullName evidence="2">Uncharacterized protein</fullName>
    </submittedName>
</protein>
<dbReference type="GeneID" id="93075026"/>
<keyword evidence="1" id="KW-1133">Transmembrane helix</keyword>
<evidence type="ECO:0000313" key="3">
    <source>
        <dbReference type="EMBL" id="KRU11034.1"/>
    </source>
</evidence>
<name>A0A0H3JB05_CLOPA</name>
<evidence type="ECO:0000313" key="4">
    <source>
        <dbReference type="Proteomes" id="UP000028042"/>
    </source>
</evidence>
<dbReference type="RefSeq" id="WP_003443203.1">
    <property type="nucleotide sequence ID" value="NZ_ANZB01000003.1"/>
</dbReference>
<evidence type="ECO:0000313" key="5">
    <source>
        <dbReference type="Proteomes" id="UP000030905"/>
    </source>
</evidence>
<feature type="transmembrane region" description="Helical" evidence="1">
    <location>
        <begin position="20"/>
        <end position="43"/>
    </location>
</feature>
<sequence length="74" mass="7904">MSKCKKHEDHVQVVVPSAPIGGVSGCACSLPLLVLLILIILQFSKKGSGKKIDKGILFIIALFYLSCANPCKGY</sequence>
<gene>
    <name evidence="2" type="ORF">CLPA_c29040</name>
    <name evidence="3" type="ORF">CP6013_00281</name>
</gene>
<accession>A0A0H3JB05</accession>
<dbReference type="PROSITE" id="PS51257">
    <property type="entry name" value="PROKAR_LIPOPROTEIN"/>
    <property type="match status" value="1"/>
</dbReference>
<evidence type="ECO:0000256" key="1">
    <source>
        <dbReference type="SAM" id="Phobius"/>
    </source>
</evidence>
<dbReference type="Proteomes" id="UP000030905">
    <property type="component" value="Chromosome"/>
</dbReference>
<reference evidence="2 5" key="1">
    <citation type="journal article" date="2015" name="Genome Announc.">
        <title>Complete Genome Sequence of the Nitrogen-Fixing and Solvent-Producing Clostridium pasteurianum DSM 525.</title>
        <authorList>
            <person name="Poehlein A."/>
            <person name="Grosse-Honebrink A."/>
            <person name="Zhang Y."/>
            <person name="Minton N.P."/>
            <person name="Daniel R."/>
        </authorList>
    </citation>
    <scope>NUCLEOTIDE SEQUENCE [LARGE SCALE GENOMIC DNA]</scope>
    <source>
        <strain evidence="2">DSM 525</strain>
        <strain evidence="5">DSM 525 / ATCC 6013</strain>
    </source>
</reference>
<dbReference type="EMBL" id="CP009268">
    <property type="protein sequence ID" value="AJA52958.1"/>
    <property type="molecule type" value="Genomic_DNA"/>
</dbReference>
<keyword evidence="5" id="KW-1185">Reference proteome</keyword>
<dbReference type="PATRIC" id="fig|1262449.3.peg.1351"/>
<evidence type="ECO:0000313" key="2">
    <source>
        <dbReference type="EMBL" id="AJA52958.1"/>
    </source>
</evidence>
<dbReference type="Proteomes" id="UP000028042">
    <property type="component" value="Unassembled WGS sequence"/>
</dbReference>
<dbReference type="KEGG" id="cpat:CLPA_c29040"/>
<proteinExistence type="predicted"/>
<dbReference type="EMBL" id="JPGY02000001">
    <property type="protein sequence ID" value="KRU11034.1"/>
    <property type="molecule type" value="Genomic_DNA"/>
</dbReference>
<dbReference type="KEGG" id="cpae:CPAST_c29040"/>
<keyword evidence="1" id="KW-0472">Membrane</keyword>
<dbReference type="AlphaFoldDB" id="A0A0H3JB05"/>
<reference evidence="3" key="2">
    <citation type="submission" date="2015-10" db="EMBL/GenBank/DDBJ databases">
        <title>Improved Draft Genome Sequence of Clostridium pasteurianum Strain ATCC 6013 (DSM 525) Using a Hybrid Next-Generation Sequencing Approach.</title>
        <authorList>
            <person name="Pyne M.E."/>
            <person name="Utturkar S.M."/>
            <person name="Brown S.D."/>
            <person name="Moo-Young M."/>
            <person name="Chung D.A."/>
            <person name="Chou P.C."/>
        </authorList>
    </citation>
    <scope>NUCLEOTIDE SEQUENCE</scope>
    <source>
        <strain evidence="3">ATCC 6013</strain>
    </source>
</reference>
<keyword evidence="1" id="KW-0812">Transmembrane</keyword>